<evidence type="ECO:0000313" key="3">
    <source>
        <dbReference type="Proteomes" id="UP000186601"/>
    </source>
</evidence>
<gene>
    <name evidence="2" type="ORF">PHLCEN_2v7601</name>
</gene>
<keyword evidence="3" id="KW-1185">Reference proteome</keyword>
<dbReference type="EMBL" id="MLYV02000762">
    <property type="protein sequence ID" value="PSR78038.1"/>
    <property type="molecule type" value="Genomic_DNA"/>
</dbReference>
<protein>
    <submittedName>
        <fullName evidence="2">Uncharacterized protein</fullName>
    </submittedName>
</protein>
<reference evidence="2 3" key="1">
    <citation type="submission" date="2018-02" db="EMBL/GenBank/DDBJ databases">
        <title>Genome sequence of the basidiomycete white-rot fungus Phlebia centrifuga.</title>
        <authorList>
            <person name="Granchi Z."/>
            <person name="Peng M."/>
            <person name="de Vries R.P."/>
            <person name="Hilden K."/>
            <person name="Makela M.R."/>
            <person name="Grigoriev I."/>
            <person name="Riley R."/>
        </authorList>
    </citation>
    <scope>NUCLEOTIDE SEQUENCE [LARGE SCALE GENOMIC DNA]</scope>
    <source>
        <strain evidence="2 3">FBCC195</strain>
    </source>
</reference>
<sequence length="62" mass="6833">MAQDVGSKFAPLSDKIKLFRMDPILSYYALGFKGTKPNHSFEDEGDPCGDLGDDVEPLLEVN</sequence>
<organism evidence="2 3">
    <name type="scientific">Hermanssonia centrifuga</name>
    <dbReference type="NCBI Taxonomy" id="98765"/>
    <lineage>
        <taxon>Eukaryota</taxon>
        <taxon>Fungi</taxon>
        <taxon>Dikarya</taxon>
        <taxon>Basidiomycota</taxon>
        <taxon>Agaricomycotina</taxon>
        <taxon>Agaricomycetes</taxon>
        <taxon>Polyporales</taxon>
        <taxon>Meruliaceae</taxon>
        <taxon>Hermanssonia</taxon>
    </lineage>
</organism>
<dbReference type="AlphaFoldDB" id="A0A2R6NW41"/>
<accession>A0A2R6NW41</accession>
<feature type="region of interest" description="Disordered" evidence="1">
    <location>
        <begin position="39"/>
        <end position="62"/>
    </location>
</feature>
<comment type="caution">
    <text evidence="2">The sequence shown here is derived from an EMBL/GenBank/DDBJ whole genome shotgun (WGS) entry which is preliminary data.</text>
</comment>
<evidence type="ECO:0000256" key="1">
    <source>
        <dbReference type="SAM" id="MobiDB-lite"/>
    </source>
</evidence>
<dbReference type="Proteomes" id="UP000186601">
    <property type="component" value="Unassembled WGS sequence"/>
</dbReference>
<name>A0A2R6NW41_9APHY</name>
<proteinExistence type="predicted"/>
<feature type="compositionally biased region" description="Acidic residues" evidence="1">
    <location>
        <begin position="43"/>
        <end position="62"/>
    </location>
</feature>
<evidence type="ECO:0000313" key="2">
    <source>
        <dbReference type="EMBL" id="PSR78038.1"/>
    </source>
</evidence>